<dbReference type="Pfam" id="PF13681">
    <property type="entry name" value="PilX"/>
    <property type="match status" value="1"/>
</dbReference>
<dbReference type="InterPro" id="IPR025746">
    <property type="entry name" value="PilX_N_dom"/>
</dbReference>
<sequence length="189" mass="20382">MSCHPTPSPKIAPKRHRGAALVIALVLLMVLTLLGVSVIQDTTQQERMASNTHQRNLAFQGAEACLRWGERGWGTSGQGLEASVLPFFNNATSGLRQPITASEIGSTDICGFWSDTFDWTDTALSQQCPLPSGLSQAPRFVIEELPLLSPPGSSLKFGPLPPTQYYRVTARSQGAASDAVAIVQTVYQR</sequence>
<dbReference type="EMBL" id="JAAIJQ010000107">
    <property type="protein sequence ID" value="NEV64731.1"/>
    <property type="molecule type" value="Genomic_DNA"/>
</dbReference>
<gene>
    <name evidence="4" type="ORF">G3446_23150</name>
</gene>
<proteinExistence type="predicted"/>
<feature type="transmembrane region" description="Helical" evidence="1">
    <location>
        <begin position="20"/>
        <end position="39"/>
    </location>
</feature>
<protein>
    <recommendedName>
        <fullName evidence="6">Pilus assembly protein</fullName>
    </recommendedName>
</protein>
<comment type="caution">
    <text evidence="4">The sequence shown here is derived from an EMBL/GenBank/DDBJ whole genome shotgun (WGS) entry which is preliminary data.</text>
</comment>
<dbReference type="Pfam" id="PF14341">
    <property type="entry name" value="PilX_N"/>
    <property type="match status" value="1"/>
</dbReference>
<keyword evidence="1" id="KW-0472">Membrane</keyword>
<dbReference type="AlphaFoldDB" id="A0A6M0K5Z6"/>
<keyword evidence="1" id="KW-0812">Transmembrane</keyword>
<dbReference type="InterPro" id="IPR025205">
    <property type="entry name" value="PilX/PilW_C"/>
</dbReference>
<organism evidence="4 5">
    <name type="scientific">Thiorhodococcus minor</name>
    <dbReference type="NCBI Taxonomy" id="57489"/>
    <lineage>
        <taxon>Bacteria</taxon>
        <taxon>Pseudomonadati</taxon>
        <taxon>Pseudomonadota</taxon>
        <taxon>Gammaproteobacteria</taxon>
        <taxon>Chromatiales</taxon>
        <taxon>Chromatiaceae</taxon>
        <taxon>Thiorhodococcus</taxon>
    </lineage>
</organism>
<evidence type="ECO:0000256" key="1">
    <source>
        <dbReference type="SAM" id="Phobius"/>
    </source>
</evidence>
<feature type="domain" description="PilX/PilW C-terminal" evidence="2">
    <location>
        <begin position="119"/>
        <end position="189"/>
    </location>
</feature>
<feature type="domain" description="Type 4 fimbrial biogenesis protein PilX N-terminal" evidence="3">
    <location>
        <begin position="17"/>
        <end position="64"/>
    </location>
</feature>
<dbReference type="RefSeq" id="WP_164455753.1">
    <property type="nucleotide sequence ID" value="NZ_JAAIJQ010000107.1"/>
</dbReference>
<evidence type="ECO:0008006" key="6">
    <source>
        <dbReference type="Google" id="ProtNLM"/>
    </source>
</evidence>
<keyword evidence="1" id="KW-1133">Transmembrane helix</keyword>
<dbReference type="Proteomes" id="UP000483379">
    <property type="component" value="Unassembled WGS sequence"/>
</dbReference>
<reference evidence="4 5" key="1">
    <citation type="submission" date="2020-02" db="EMBL/GenBank/DDBJ databases">
        <title>Genome sequences of Thiorhodococcus mannitoliphagus and Thiorhodococcus minor, purple sulfur photosynthetic bacteria in the gammaproteobacterial family, Chromatiaceae.</title>
        <authorList>
            <person name="Aviles F.A."/>
            <person name="Meyer T.E."/>
            <person name="Kyndt J.A."/>
        </authorList>
    </citation>
    <scope>NUCLEOTIDE SEQUENCE [LARGE SCALE GENOMIC DNA]</scope>
    <source>
        <strain evidence="4 5">DSM 11518</strain>
    </source>
</reference>
<evidence type="ECO:0000313" key="4">
    <source>
        <dbReference type="EMBL" id="NEV64731.1"/>
    </source>
</evidence>
<accession>A0A6M0K5Z6</accession>
<evidence type="ECO:0000259" key="3">
    <source>
        <dbReference type="Pfam" id="PF14341"/>
    </source>
</evidence>
<name>A0A6M0K5Z6_9GAMM</name>
<evidence type="ECO:0000259" key="2">
    <source>
        <dbReference type="Pfam" id="PF13681"/>
    </source>
</evidence>
<evidence type="ECO:0000313" key="5">
    <source>
        <dbReference type="Proteomes" id="UP000483379"/>
    </source>
</evidence>
<keyword evidence="5" id="KW-1185">Reference proteome</keyword>